<dbReference type="RefSeq" id="WP_055245830.1">
    <property type="nucleotide sequence ID" value="NZ_CABIWA010000010.1"/>
</dbReference>
<feature type="coiled-coil region" evidence="1">
    <location>
        <begin position="30"/>
        <end position="57"/>
    </location>
</feature>
<name>A0A174TE74_9FIRM</name>
<evidence type="ECO:0008006" key="9">
    <source>
        <dbReference type="Google" id="ProtNLM"/>
    </source>
</evidence>
<dbReference type="Gene3D" id="1.20.140.160">
    <property type="match status" value="1"/>
</dbReference>
<dbReference type="InterPro" id="IPR013324">
    <property type="entry name" value="RNA_pol_sigma_r3/r4-like"/>
</dbReference>
<evidence type="ECO:0000313" key="4">
    <source>
        <dbReference type="EMBL" id="OUP68795.1"/>
    </source>
</evidence>
<dbReference type="EMBL" id="QVME01000003">
    <property type="protein sequence ID" value="RGE68392.1"/>
    <property type="molecule type" value="Genomic_DNA"/>
</dbReference>
<keyword evidence="1" id="KW-0175">Coiled coil</keyword>
<dbReference type="EMBL" id="CZBE01000025">
    <property type="protein sequence ID" value="CUQ08474.1"/>
    <property type="molecule type" value="Genomic_DNA"/>
</dbReference>
<organism evidence="3 6">
    <name type="scientific">Anaerotruncus colihominis</name>
    <dbReference type="NCBI Taxonomy" id="169435"/>
    <lineage>
        <taxon>Bacteria</taxon>
        <taxon>Bacillati</taxon>
        <taxon>Bacillota</taxon>
        <taxon>Clostridia</taxon>
        <taxon>Eubacteriales</taxon>
        <taxon>Oscillospiraceae</taxon>
        <taxon>Anaerotruncus</taxon>
    </lineage>
</organism>
<dbReference type="Proteomes" id="UP000196386">
    <property type="component" value="Unassembled WGS sequence"/>
</dbReference>
<dbReference type="SUPFAM" id="SSF88659">
    <property type="entry name" value="Sigma3 and sigma4 domains of RNA polymerase sigma factors"/>
    <property type="match status" value="1"/>
</dbReference>
<sequence length="143" mass="17030">MYQKKRRTASDIQGRDGKTNQEKKAYLGQYRANEWEIRRLQDELADIRAQEQRLDRLFGGASYAGMRSLDELDMRIRECLHEHVALRDEIEATIRTVPEERLRTLLRFRHINGWTLERIAGEMNYSYMQICRLHGKALSEMML</sequence>
<reference evidence="5 8" key="4">
    <citation type="submission" date="2018-08" db="EMBL/GenBank/DDBJ databases">
        <title>A genome reference for cultivated species of the human gut microbiota.</title>
        <authorList>
            <person name="Zou Y."/>
            <person name="Xue W."/>
            <person name="Luo G."/>
        </authorList>
    </citation>
    <scope>NUCLEOTIDE SEQUENCE [LARGE SCALE GENOMIC DNA]</scope>
    <source>
        <strain evidence="5 8">TF05-12AC</strain>
    </source>
</reference>
<evidence type="ECO:0000256" key="2">
    <source>
        <dbReference type="SAM" id="MobiDB-lite"/>
    </source>
</evidence>
<dbReference type="Proteomes" id="UP000260828">
    <property type="component" value="Unassembled WGS sequence"/>
</dbReference>
<accession>A0A174TE74</accession>
<reference evidence="4" key="3">
    <citation type="journal article" date="2018" name="BMC Genomics">
        <title>Whole genome sequencing and function prediction of 133 gut anaerobes isolated from chicken caecum in pure cultures.</title>
        <authorList>
            <person name="Medvecky M."/>
            <person name="Cejkova D."/>
            <person name="Polansky O."/>
            <person name="Karasova D."/>
            <person name="Kubasova T."/>
            <person name="Cizek A."/>
            <person name="Rychlik I."/>
        </authorList>
    </citation>
    <scope>NUCLEOTIDE SEQUENCE</scope>
    <source>
        <strain evidence="4">An175</strain>
    </source>
</reference>
<dbReference type="OrthoDB" id="1856796at2"/>
<evidence type="ECO:0000313" key="3">
    <source>
        <dbReference type="EMBL" id="CUQ08474.1"/>
    </source>
</evidence>
<protein>
    <recommendedName>
        <fullName evidence="9">RNA polymerase sigma-70 region 4 domain-containing protein</fullName>
    </recommendedName>
</protein>
<feature type="region of interest" description="Disordered" evidence="2">
    <location>
        <begin position="1"/>
        <end position="22"/>
    </location>
</feature>
<feature type="compositionally biased region" description="Basic and acidic residues" evidence="2">
    <location>
        <begin position="13"/>
        <end position="22"/>
    </location>
</feature>
<dbReference type="EMBL" id="NFKP01000014">
    <property type="protein sequence ID" value="OUP68795.1"/>
    <property type="molecule type" value="Genomic_DNA"/>
</dbReference>
<proteinExistence type="predicted"/>
<reference evidence="7" key="2">
    <citation type="submission" date="2017-04" db="EMBL/GenBank/DDBJ databases">
        <title>Function of individual gut microbiota members based on whole genome sequencing of pure cultures obtained from chicken caecum.</title>
        <authorList>
            <person name="Medvecky M."/>
            <person name="Cejkova D."/>
            <person name="Polansky O."/>
            <person name="Karasova D."/>
            <person name="Kubasova T."/>
            <person name="Cizek A."/>
            <person name="Rychlik I."/>
        </authorList>
    </citation>
    <scope>NUCLEOTIDE SEQUENCE [LARGE SCALE GENOMIC DNA]</scope>
    <source>
        <strain evidence="7">An175</strain>
    </source>
</reference>
<gene>
    <name evidence="4" type="ORF">B5F11_11780</name>
    <name evidence="5" type="ORF">DXC40_08665</name>
    <name evidence="3" type="ORF">ERS852551_03048</name>
</gene>
<evidence type="ECO:0000313" key="6">
    <source>
        <dbReference type="Proteomes" id="UP000095765"/>
    </source>
</evidence>
<evidence type="ECO:0000313" key="8">
    <source>
        <dbReference type="Proteomes" id="UP000260828"/>
    </source>
</evidence>
<reference evidence="3 6" key="1">
    <citation type="submission" date="2015-09" db="EMBL/GenBank/DDBJ databases">
        <authorList>
            <consortium name="Pathogen Informatics"/>
        </authorList>
    </citation>
    <scope>NUCLEOTIDE SEQUENCE [LARGE SCALE GENOMIC DNA]</scope>
    <source>
        <strain evidence="3 6">2789STDY5834939</strain>
    </source>
</reference>
<evidence type="ECO:0000313" key="7">
    <source>
        <dbReference type="Proteomes" id="UP000196386"/>
    </source>
</evidence>
<evidence type="ECO:0000256" key="1">
    <source>
        <dbReference type="SAM" id="Coils"/>
    </source>
</evidence>
<dbReference type="Proteomes" id="UP000095765">
    <property type="component" value="Unassembled WGS sequence"/>
</dbReference>
<evidence type="ECO:0000313" key="5">
    <source>
        <dbReference type="EMBL" id="RGE68392.1"/>
    </source>
</evidence>
<dbReference type="AlphaFoldDB" id="A0A174TE74"/>